<dbReference type="OrthoDB" id="42919at2759"/>
<reference evidence="2" key="1">
    <citation type="journal article" date="2021" name="bioRxiv">
        <title>Whole Genome Assembly and Annotation of Northern Wild Rice, Zizania palustris L., Supports a Whole Genome Duplication in the Zizania Genus.</title>
        <authorList>
            <person name="Haas M."/>
            <person name="Kono T."/>
            <person name="Macchietto M."/>
            <person name="Millas R."/>
            <person name="McGilp L."/>
            <person name="Shao M."/>
            <person name="Duquette J."/>
            <person name="Hirsch C.N."/>
            <person name="Kimball J."/>
        </authorList>
    </citation>
    <scope>NUCLEOTIDE SEQUENCE</scope>
    <source>
        <tissue evidence="2">Fresh leaf tissue</tissue>
    </source>
</reference>
<dbReference type="AlphaFoldDB" id="A0A8J5W8Z8"/>
<dbReference type="Proteomes" id="UP000729402">
    <property type="component" value="Unassembled WGS sequence"/>
</dbReference>
<reference evidence="2" key="2">
    <citation type="submission" date="2021-02" db="EMBL/GenBank/DDBJ databases">
        <authorList>
            <person name="Kimball J.A."/>
            <person name="Haas M.W."/>
            <person name="Macchietto M."/>
            <person name="Kono T."/>
            <person name="Duquette J."/>
            <person name="Shao M."/>
        </authorList>
    </citation>
    <scope>NUCLEOTIDE SEQUENCE</scope>
    <source>
        <tissue evidence="2">Fresh leaf tissue</tissue>
    </source>
</reference>
<dbReference type="Pfam" id="PF07876">
    <property type="entry name" value="Dabb"/>
    <property type="match status" value="1"/>
</dbReference>
<organism evidence="2 3">
    <name type="scientific">Zizania palustris</name>
    <name type="common">Northern wild rice</name>
    <dbReference type="NCBI Taxonomy" id="103762"/>
    <lineage>
        <taxon>Eukaryota</taxon>
        <taxon>Viridiplantae</taxon>
        <taxon>Streptophyta</taxon>
        <taxon>Embryophyta</taxon>
        <taxon>Tracheophyta</taxon>
        <taxon>Spermatophyta</taxon>
        <taxon>Magnoliopsida</taxon>
        <taxon>Liliopsida</taxon>
        <taxon>Poales</taxon>
        <taxon>Poaceae</taxon>
        <taxon>BOP clade</taxon>
        <taxon>Oryzoideae</taxon>
        <taxon>Oryzeae</taxon>
        <taxon>Zizaniinae</taxon>
        <taxon>Zizania</taxon>
    </lineage>
</organism>
<gene>
    <name evidence="2" type="ORF">GUJ93_ZPchr0010g9329</name>
</gene>
<evidence type="ECO:0000313" key="2">
    <source>
        <dbReference type="EMBL" id="KAG8085568.1"/>
    </source>
</evidence>
<accession>A0A8J5W8Z8</accession>
<keyword evidence="3" id="KW-1185">Reference proteome</keyword>
<evidence type="ECO:0000259" key="1">
    <source>
        <dbReference type="Pfam" id="PF07876"/>
    </source>
</evidence>
<evidence type="ECO:0000313" key="3">
    <source>
        <dbReference type="Proteomes" id="UP000729402"/>
    </source>
</evidence>
<protein>
    <recommendedName>
        <fullName evidence="1">Stress-response A/B barrel domain-containing protein</fullName>
    </recommendedName>
</protein>
<proteinExistence type="predicted"/>
<comment type="caution">
    <text evidence="2">The sequence shown here is derived from an EMBL/GenBank/DDBJ whole genome shotgun (WGS) entry which is preliminary data.</text>
</comment>
<name>A0A8J5W8Z8_ZIZPA</name>
<dbReference type="EMBL" id="JAAALK010000082">
    <property type="protein sequence ID" value="KAG8085568.1"/>
    <property type="molecule type" value="Genomic_DNA"/>
</dbReference>
<dbReference type="InterPro" id="IPR013097">
    <property type="entry name" value="Dabb"/>
</dbReference>
<feature type="domain" description="Stress-response A/B barrel" evidence="1">
    <location>
        <begin position="120"/>
        <end position="182"/>
    </location>
</feature>
<sequence>MCSGTRGCSGRHVAHEERGTWHVGSGGKALLCPQPAARTPPSPKKGAFFLPHPLLPALLSSTGNGIAARGRAHLRSRVACCARAWSAVPCDARAWPAAPARGLLRLAAQLMEKVAVETAAAGVENGAKASFGENFSPARAKGYQAGMVAVFDSVEELDAVEGDGKVEQATAVVRPLLDEVLVQWCWTSSSGLPLRLLRRQTSERSGFVLKTPLVLFI</sequence>